<gene>
    <name evidence="2" type="ORF">CONPUDRAFT_75391</name>
</gene>
<reference evidence="3" key="1">
    <citation type="journal article" date="2012" name="Science">
        <title>The Paleozoic origin of enzymatic lignin decomposition reconstructed from 31 fungal genomes.</title>
        <authorList>
            <person name="Floudas D."/>
            <person name="Binder M."/>
            <person name="Riley R."/>
            <person name="Barry K."/>
            <person name="Blanchette R.A."/>
            <person name="Henrissat B."/>
            <person name="Martinez A.T."/>
            <person name="Otillar R."/>
            <person name="Spatafora J.W."/>
            <person name="Yadav J.S."/>
            <person name="Aerts A."/>
            <person name="Benoit I."/>
            <person name="Boyd A."/>
            <person name="Carlson A."/>
            <person name="Copeland A."/>
            <person name="Coutinho P.M."/>
            <person name="de Vries R.P."/>
            <person name="Ferreira P."/>
            <person name="Findley K."/>
            <person name="Foster B."/>
            <person name="Gaskell J."/>
            <person name="Glotzer D."/>
            <person name="Gorecki P."/>
            <person name="Heitman J."/>
            <person name="Hesse C."/>
            <person name="Hori C."/>
            <person name="Igarashi K."/>
            <person name="Jurgens J.A."/>
            <person name="Kallen N."/>
            <person name="Kersten P."/>
            <person name="Kohler A."/>
            <person name="Kuees U."/>
            <person name="Kumar T.K.A."/>
            <person name="Kuo A."/>
            <person name="LaButti K."/>
            <person name="Larrondo L.F."/>
            <person name="Lindquist E."/>
            <person name="Ling A."/>
            <person name="Lombard V."/>
            <person name="Lucas S."/>
            <person name="Lundell T."/>
            <person name="Martin R."/>
            <person name="McLaughlin D.J."/>
            <person name="Morgenstern I."/>
            <person name="Morin E."/>
            <person name="Murat C."/>
            <person name="Nagy L.G."/>
            <person name="Nolan M."/>
            <person name="Ohm R.A."/>
            <person name="Patyshakuliyeva A."/>
            <person name="Rokas A."/>
            <person name="Ruiz-Duenas F.J."/>
            <person name="Sabat G."/>
            <person name="Salamov A."/>
            <person name="Samejima M."/>
            <person name="Schmutz J."/>
            <person name="Slot J.C."/>
            <person name="St John F."/>
            <person name="Stenlid J."/>
            <person name="Sun H."/>
            <person name="Sun S."/>
            <person name="Syed K."/>
            <person name="Tsang A."/>
            <person name="Wiebenga A."/>
            <person name="Young D."/>
            <person name="Pisabarro A."/>
            <person name="Eastwood D.C."/>
            <person name="Martin F."/>
            <person name="Cullen D."/>
            <person name="Grigoriev I.V."/>
            <person name="Hibbett D.S."/>
        </authorList>
    </citation>
    <scope>NUCLEOTIDE SEQUENCE [LARGE SCALE GENOMIC DNA]</scope>
    <source>
        <strain evidence="3">RWD-64-598 SS2</strain>
    </source>
</reference>
<dbReference type="GeneID" id="19209328"/>
<evidence type="ECO:0000256" key="1">
    <source>
        <dbReference type="SAM" id="MobiDB-lite"/>
    </source>
</evidence>
<dbReference type="AlphaFoldDB" id="A0A5M3ME72"/>
<dbReference type="EMBL" id="JH711583">
    <property type="protein sequence ID" value="EIW77528.1"/>
    <property type="molecule type" value="Genomic_DNA"/>
</dbReference>
<accession>A0A5M3ME72</accession>
<sequence length="239" mass="26800">MPSTPSRLARFEASAYRPPSSARIPASHAEEKYTRSKKALEDPPSESRKPEVDGDSDVLVNQELINNFIRTHDLFLKSLAEPGPARPDDSKSKKVDVDSAIDAKAKFGDAKYAGARAVLEEANTPSEGVQVDHKATTYVQGVQPAPAKKDDKVPRKHFQAIVTCAFMDTGRGLTVEWIVNCLLLYGIWRDEVVWKRDNGISAVGWQYLDLYIRITRVREASQPRPFKRRPNFLLETPHS</sequence>
<proteinExistence type="predicted"/>
<protein>
    <submittedName>
        <fullName evidence="2">Uncharacterized protein</fullName>
    </submittedName>
</protein>
<name>A0A5M3ME72_CONPW</name>
<dbReference type="Proteomes" id="UP000053558">
    <property type="component" value="Unassembled WGS sequence"/>
</dbReference>
<evidence type="ECO:0000313" key="3">
    <source>
        <dbReference type="Proteomes" id="UP000053558"/>
    </source>
</evidence>
<feature type="region of interest" description="Disordered" evidence="1">
    <location>
        <begin position="1"/>
        <end position="55"/>
    </location>
</feature>
<comment type="caution">
    <text evidence="2">The sequence shown here is derived from an EMBL/GenBank/DDBJ whole genome shotgun (WGS) entry which is preliminary data.</text>
</comment>
<organism evidence="2 3">
    <name type="scientific">Coniophora puteana (strain RWD-64-598)</name>
    <name type="common">Brown rot fungus</name>
    <dbReference type="NCBI Taxonomy" id="741705"/>
    <lineage>
        <taxon>Eukaryota</taxon>
        <taxon>Fungi</taxon>
        <taxon>Dikarya</taxon>
        <taxon>Basidiomycota</taxon>
        <taxon>Agaricomycotina</taxon>
        <taxon>Agaricomycetes</taxon>
        <taxon>Agaricomycetidae</taxon>
        <taxon>Boletales</taxon>
        <taxon>Coniophorineae</taxon>
        <taxon>Coniophoraceae</taxon>
        <taxon>Coniophora</taxon>
    </lineage>
</organism>
<feature type="compositionally biased region" description="Basic and acidic residues" evidence="1">
    <location>
        <begin position="28"/>
        <end position="52"/>
    </location>
</feature>
<dbReference type="KEGG" id="cput:CONPUDRAFT_75391"/>
<evidence type="ECO:0000313" key="2">
    <source>
        <dbReference type="EMBL" id="EIW77528.1"/>
    </source>
</evidence>
<dbReference type="RefSeq" id="XP_007771829.1">
    <property type="nucleotide sequence ID" value="XM_007773639.1"/>
</dbReference>
<keyword evidence="3" id="KW-1185">Reference proteome</keyword>